<dbReference type="EMBL" id="BK015025">
    <property type="protein sequence ID" value="DAD87712.1"/>
    <property type="molecule type" value="Genomic_DNA"/>
</dbReference>
<evidence type="ECO:0000313" key="1">
    <source>
        <dbReference type="EMBL" id="DAD87712.1"/>
    </source>
</evidence>
<organism evidence="1">
    <name type="scientific">Siphoviridae sp. ct8eQ1</name>
    <dbReference type="NCBI Taxonomy" id="2826171"/>
    <lineage>
        <taxon>Viruses</taxon>
        <taxon>Duplodnaviria</taxon>
        <taxon>Heunggongvirae</taxon>
        <taxon>Uroviricota</taxon>
        <taxon>Caudoviricetes</taxon>
    </lineage>
</organism>
<name>A0A8S5MZR4_9CAUD</name>
<dbReference type="Pfam" id="PF13479">
    <property type="entry name" value="AAA_24"/>
    <property type="match status" value="1"/>
</dbReference>
<protein>
    <submittedName>
        <fullName evidence="1">AAA domain protein</fullName>
    </submittedName>
</protein>
<accession>A0A8S5MZR4</accession>
<reference evidence="1" key="1">
    <citation type="journal article" date="2021" name="Proc. Natl. Acad. Sci. U.S.A.">
        <title>A Catalog of Tens of Thousands of Viruses from Human Metagenomes Reveals Hidden Associations with Chronic Diseases.</title>
        <authorList>
            <person name="Tisza M.J."/>
            <person name="Buck C.B."/>
        </authorList>
    </citation>
    <scope>NUCLEOTIDE SEQUENCE</scope>
    <source>
        <strain evidence="1">Ct8eQ1</strain>
    </source>
</reference>
<dbReference type="SUPFAM" id="SSF52540">
    <property type="entry name" value="P-loop containing nucleoside triphosphate hydrolases"/>
    <property type="match status" value="1"/>
</dbReference>
<proteinExistence type="predicted"/>
<dbReference type="InterPro" id="IPR027417">
    <property type="entry name" value="P-loop_NTPase"/>
</dbReference>
<sequence length="380" mass="43571">MKITKGKRARAQKVVIYGTEGIGKSSLASQFPEPLFIDTEGSTDNMDVARLDKPTSWIMLNNQIAFIKANPTVCKTLVIDTIDWAESLCVDNLCAMHGKKGIEDFGYGNGYVYAKEEMGRFLNKLQDLIEIGINVVLTAHAQIRKFELPDEMGSYDKYELKLGKKTSSQTAPLVKEWADLLLFCNYKTYLISQEKSTKKKAQGNQRVMYTEHNPAWDAKNRHGLPSELPLDYASIAHIFKTEEKEEIKKTVQTEFKDEKKEQLQFEQPKYNGDLEAPKIEKTQEEKIMDNFGDIVKEVENTPVEELVDPFIEKPDYIPQPLWDLMQQDNITEEDIQLVTESKGYFPKGTPMSVYNEQGYLTGYIIPKWEGLKQLLKQIKQ</sequence>